<reference evidence="2 3" key="1">
    <citation type="journal article" date="2022" name="G3 (Bethesda)">
        <title>Whole-genome sequence and methylome profiling of the almond [Prunus dulcis (Mill.) D.A. Webb] cultivar 'Nonpareil'.</title>
        <authorList>
            <person name="D'Amico-Willman K.M."/>
            <person name="Ouma W.Z."/>
            <person name="Meulia T."/>
            <person name="Sideli G.M."/>
            <person name="Gradziel T.M."/>
            <person name="Fresnedo-Ramirez J."/>
        </authorList>
    </citation>
    <scope>NUCLEOTIDE SEQUENCE [LARGE SCALE GENOMIC DNA]</scope>
    <source>
        <strain evidence="2">Clone GOH B32 T37-40</strain>
    </source>
</reference>
<accession>A0AAD4VFH7</accession>
<gene>
    <name evidence="2" type="ORF">L3X38_032304</name>
</gene>
<dbReference type="InterPro" id="IPR025398">
    <property type="entry name" value="DUF4371"/>
</dbReference>
<protein>
    <recommendedName>
        <fullName evidence="1">DUF4371 domain-containing protein</fullName>
    </recommendedName>
</protein>
<dbReference type="InterPro" id="IPR055298">
    <property type="entry name" value="AtLOH3-like"/>
</dbReference>
<dbReference type="PANTHER" id="PTHR11697:SF230">
    <property type="entry name" value="ZINC FINGER, MYM DOMAIN CONTAINING 1"/>
    <property type="match status" value="1"/>
</dbReference>
<organism evidence="2 3">
    <name type="scientific">Prunus dulcis</name>
    <name type="common">Almond</name>
    <name type="synonym">Amygdalus dulcis</name>
    <dbReference type="NCBI Taxonomy" id="3755"/>
    <lineage>
        <taxon>Eukaryota</taxon>
        <taxon>Viridiplantae</taxon>
        <taxon>Streptophyta</taxon>
        <taxon>Embryophyta</taxon>
        <taxon>Tracheophyta</taxon>
        <taxon>Spermatophyta</taxon>
        <taxon>Magnoliopsida</taxon>
        <taxon>eudicotyledons</taxon>
        <taxon>Gunneridae</taxon>
        <taxon>Pentapetalae</taxon>
        <taxon>rosids</taxon>
        <taxon>fabids</taxon>
        <taxon>Rosales</taxon>
        <taxon>Rosaceae</taxon>
        <taxon>Amygdaloideae</taxon>
        <taxon>Amygdaleae</taxon>
        <taxon>Prunus</taxon>
    </lineage>
</organism>
<dbReference type="Pfam" id="PF14291">
    <property type="entry name" value="DUF4371"/>
    <property type="match status" value="1"/>
</dbReference>
<evidence type="ECO:0000313" key="3">
    <source>
        <dbReference type="Proteomes" id="UP001054821"/>
    </source>
</evidence>
<comment type="caution">
    <text evidence="2">The sequence shown here is derived from an EMBL/GenBank/DDBJ whole genome shotgun (WGS) entry which is preliminary data.</text>
</comment>
<keyword evidence="3" id="KW-1185">Reference proteome</keyword>
<dbReference type="EMBL" id="JAJFAZ020000006">
    <property type="protein sequence ID" value="KAI5323232.1"/>
    <property type="molecule type" value="Genomic_DNA"/>
</dbReference>
<evidence type="ECO:0000259" key="1">
    <source>
        <dbReference type="Pfam" id="PF14291"/>
    </source>
</evidence>
<name>A0AAD4VFH7_PRUDU</name>
<dbReference type="PANTHER" id="PTHR11697">
    <property type="entry name" value="GENERAL TRANSCRIPTION FACTOR 2-RELATED ZINC FINGER PROTEIN"/>
    <property type="match status" value="1"/>
</dbReference>
<evidence type="ECO:0000313" key="2">
    <source>
        <dbReference type="EMBL" id="KAI5323232.1"/>
    </source>
</evidence>
<proteinExistence type="predicted"/>
<dbReference type="Proteomes" id="UP001054821">
    <property type="component" value="Chromosome 6"/>
</dbReference>
<dbReference type="AlphaFoldDB" id="A0AAD4VFH7"/>
<sequence>MAIVQRFVDYDGFIHERFFDIVSVVDINALTLKKEICKVLDNNDILVENMRGQRYDGASNMHGSWNRLQAFFLQDCPYAYYVHCYAHRLQLALNAELQEFLDYGDLETGRGLNQACTLNRAGASRWGSHFASIISLMSLFKETKVLLQEISDHGPNQQFCGDANCNYIAMMSFEFLSMF</sequence>
<feature type="domain" description="DUF4371" evidence="1">
    <location>
        <begin position="1"/>
        <end position="66"/>
    </location>
</feature>